<accession>A0A0V0S8C6</accession>
<dbReference type="AlphaFoldDB" id="A0A0V0S8C6"/>
<reference evidence="1 2" key="1">
    <citation type="submission" date="2015-01" db="EMBL/GenBank/DDBJ databases">
        <title>Evolution of Trichinella species and genotypes.</title>
        <authorList>
            <person name="Korhonen P.K."/>
            <person name="Edoardo P."/>
            <person name="Giuseppe L.R."/>
            <person name="Gasser R.B."/>
        </authorList>
    </citation>
    <scope>NUCLEOTIDE SEQUENCE [LARGE SCALE GENOMIC DNA]</scope>
    <source>
        <strain evidence="1">ISS37</strain>
    </source>
</reference>
<keyword evidence="2" id="KW-1185">Reference proteome</keyword>
<name>A0A0V0S8C6_9BILA</name>
<dbReference type="Proteomes" id="UP000054630">
    <property type="component" value="Unassembled WGS sequence"/>
</dbReference>
<comment type="caution">
    <text evidence="1">The sequence shown here is derived from an EMBL/GenBank/DDBJ whole genome shotgun (WGS) entry which is preliminary data.</text>
</comment>
<gene>
    <name evidence="1" type="ORF">T07_9285</name>
</gene>
<organism evidence="1 2">
    <name type="scientific">Trichinella nelsoni</name>
    <dbReference type="NCBI Taxonomy" id="6336"/>
    <lineage>
        <taxon>Eukaryota</taxon>
        <taxon>Metazoa</taxon>
        <taxon>Ecdysozoa</taxon>
        <taxon>Nematoda</taxon>
        <taxon>Enoplea</taxon>
        <taxon>Dorylaimia</taxon>
        <taxon>Trichinellida</taxon>
        <taxon>Trichinellidae</taxon>
        <taxon>Trichinella</taxon>
    </lineage>
</organism>
<dbReference type="EMBL" id="JYDL01000028">
    <property type="protein sequence ID" value="KRX22887.1"/>
    <property type="molecule type" value="Genomic_DNA"/>
</dbReference>
<evidence type="ECO:0000313" key="1">
    <source>
        <dbReference type="EMBL" id="KRX22887.1"/>
    </source>
</evidence>
<evidence type="ECO:0000313" key="2">
    <source>
        <dbReference type="Proteomes" id="UP000054630"/>
    </source>
</evidence>
<proteinExistence type="predicted"/>
<protein>
    <submittedName>
        <fullName evidence="1">Uncharacterized protein</fullName>
    </submittedName>
</protein>
<sequence length="81" mass="8760">MDVASRDVAVIVTTAVALVLARAHPRFLMCFGLLTSARPLVSPVTRMGRATMSLRRQGWRCSILDSPGMQYCPGSGNNPNI</sequence>